<proteinExistence type="predicted"/>
<dbReference type="AlphaFoldDB" id="T1BZH2"/>
<reference evidence="1" key="2">
    <citation type="journal article" date="2014" name="ISME J.">
        <title>Microbial stratification in low pH oxic and suboxic macroscopic growths along an acid mine drainage.</title>
        <authorList>
            <person name="Mendez-Garcia C."/>
            <person name="Mesa V."/>
            <person name="Sprenger R.R."/>
            <person name="Richter M."/>
            <person name="Diez M.S."/>
            <person name="Solano J."/>
            <person name="Bargiela R."/>
            <person name="Golyshina O.V."/>
            <person name="Manteca A."/>
            <person name="Ramos J.L."/>
            <person name="Gallego J.R."/>
            <person name="Llorente I."/>
            <person name="Martins Dos Santos V.A."/>
            <person name="Jensen O.N."/>
            <person name="Pelaez A.I."/>
            <person name="Sanchez J."/>
            <person name="Ferrer M."/>
        </authorList>
    </citation>
    <scope>NUCLEOTIDE SEQUENCE</scope>
</reference>
<dbReference type="EMBL" id="AUZX01001617">
    <property type="protein sequence ID" value="EQD78636.1"/>
    <property type="molecule type" value="Genomic_DNA"/>
</dbReference>
<gene>
    <name evidence="1" type="ORF">B1A_02159</name>
</gene>
<sequence length="78" mass="8473">RRICANTASTPARRDICFVATCGIKSFFVPRSHPDGIDINLCCLDVDSVPEYTLQAFRDAEREASTAALAHLSVPGPH</sequence>
<evidence type="ECO:0000313" key="1">
    <source>
        <dbReference type="EMBL" id="EQD78636.1"/>
    </source>
</evidence>
<accession>T1BZH2</accession>
<name>T1BZH2_9ZZZZ</name>
<protein>
    <submittedName>
        <fullName evidence="1">Glutathione-dependent formaldehyde-activating</fullName>
    </submittedName>
</protein>
<comment type="caution">
    <text evidence="1">The sequence shown here is derived from an EMBL/GenBank/DDBJ whole genome shotgun (WGS) entry which is preliminary data.</text>
</comment>
<organism evidence="1">
    <name type="scientific">mine drainage metagenome</name>
    <dbReference type="NCBI Taxonomy" id="410659"/>
    <lineage>
        <taxon>unclassified sequences</taxon>
        <taxon>metagenomes</taxon>
        <taxon>ecological metagenomes</taxon>
    </lineage>
</organism>
<reference evidence="1" key="1">
    <citation type="submission" date="2013-08" db="EMBL/GenBank/DDBJ databases">
        <authorList>
            <person name="Mendez C."/>
            <person name="Richter M."/>
            <person name="Ferrer M."/>
            <person name="Sanchez J."/>
        </authorList>
    </citation>
    <scope>NUCLEOTIDE SEQUENCE</scope>
</reference>
<feature type="non-terminal residue" evidence="1">
    <location>
        <position position="1"/>
    </location>
</feature>